<dbReference type="GO" id="GO:0031683">
    <property type="term" value="F:G-protein beta/gamma-subunit complex binding"/>
    <property type="evidence" value="ECO:0007669"/>
    <property type="project" value="InterPro"/>
</dbReference>
<dbReference type="GO" id="GO:0005834">
    <property type="term" value="C:heterotrimeric G-protein complex"/>
    <property type="evidence" value="ECO:0007669"/>
    <property type="project" value="TreeGrafter"/>
</dbReference>
<feature type="transmembrane region" description="Helical" evidence="5">
    <location>
        <begin position="77"/>
        <end position="97"/>
    </location>
</feature>
<dbReference type="InterPro" id="IPR001019">
    <property type="entry name" value="Gprotein_alpha_su"/>
</dbReference>
<dbReference type="GO" id="GO:0046872">
    <property type="term" value="F:metal ion binding"/>
    <property type="evidence" value="ECO:0007669"/>
    <property type="project" value="UniProtKB-KW"/>
</dbReference>
<sequence length="100" mass="11949">MTFHITDIGGVKYEEKKWINYIHNVSNVIFVAALNHYNAVLFEDETRNAMHESLAVFSEYDNALEFQKAGLLKKKKVFFFTIFYFIFFGKCPLYPFFFFF</sequence>
<keyword evidence="3" id="KW-0342">GTP-binding</keyword>
<name>X6MRT8_RETFI</name>
<dbReference type="Pfam" id="PF00503">
    <property type="entry name" value="G-alpha"/>
    <property type="match status" value="1"/>
</dbReference>
<dbReference type="OrthoDB" id="5817230at2759"/>
<evidence type="ECO:0000256" key="4">
    <source>
        <dbReference type="ARBA" id="ARBA00023224"/>
    </source>
</evidence>
<dbReference type="Proteomes" id="UP000023152">
    <property type="component" value="Unassembled WGS sequence"/>
</dbReference>
<keyword evidence="2" id="KW-0547">Nucleotide-binding</keyword>
<dbReference type="PRINTS" id="PR00318">
    <property type="entry name" value="GPROTEINA"/>
</dbReference>
<evidence type="ECO:0000256" key="3">
    <source>
        <dbReference type="ARBA" id="ARBA00023134"/>
    </source>
</evidence>
<proteinExistence type="predicted"/>
<dbReference type="GO" id="GO:0001664">
    <property type="term" value="F:G protein-coupled receptor binding"/>
    <property type="evidence" value="ECO:0007669"/>
    <property type="project" value="TreeGrafter"/>
</dbReference>
<organism evidence="6 7">
    <name type="scientific">Reticulomyxa filosa</name>
    <dbReference type="NCBI Taxonomy" id="46433"/>
    <lineage>
        <taxon>Eukaryota</taxon>
        <taxon>Sar</taxon>
        <taxon>Rhizaria</taxon>
        <taxon>Retaria</taxon>
        <taxon>Foraminifera</taxon>
        <taxon>Monothalamids</taxon>
        <taxon>Reticulomyxidae</taxon>
        <taxon>Reticulomyxa</taxon>
    </lineage>
</organism>
<gene>
    <name evidence="6" type="ORF">RFI_21185</name>
</gene>
<keyword evidence="5" id="KW-0812">Transmembrane</keyword>
<dbReference type="GO" id="GO:0007188">
    <property type="term" value="P:adenylate cyclase-modulating G protein-coupled receptor signaling pathway"/>
    <property type="evidence" value="ECO:0007669"/>
    <property type="project" value="TreeGrafter"/>
</dbReference>
<dbReference type="PROSITE" id="PS51882">
    <property type="entry name" value="G_ALPHA"/>
    <property type="match status" value="1"/>
</dbReference>
<dbReference type="GO" id="GO:0003924">
    <property type="term" value="F:GTPase activity"/>
    <property type="evidence" value="ECO:0007669"/>
    <property type="project" value="InterPro"/>
</dbReference>
<dbReference type="Gene3D" id="3.40.50.300">
    <property type="entry name" value="P-loop containing nucleotide triphosphate hydrolases"/>
    <property type="match status" value="1"/>
</dbReference>
<evidence type="ECO:0000313" key="6">
    <source>
        <dbReference type="EMBL" id="ETO16172.1"/>
    </source>
</evidence>
<dbReference type="AlphaFoldDB" id="X6MRT8"/>
<dbReference type="PANTHER" id="PTHR10218">
    <property type="entry name" value="GTP-BINDING PROTEIN ALPHA SUBUNIT"/>
    <property type="match status" value="1"/>
</dbReference>
<keyword evidence="1" id="KW-0479">Metal-binding</keyword>
<dbReference type="InterPro" id="IPR027417">
    <property type="entry name" value="P-loop_NTPase"/>
</dbReference>
<evidence type="ECO:0000256" key="1">
    <source>
        <dbReference type="ARBA" id="ARBA00022723"/>
    </source>
</evidence>
<dbReference type="EMBL" id="ASPP01018511">
    <property type="protein sequence ID" value="ETO16172.1"/>
    <property type="molecule type" value="Genomic_DNA"/>
</dbReference>
<dbReference type="PANTHER" id="PTHR10218:SF302">
    <property type="entry name" value="GUANINE NUCLEOTIDE-BINDING PROTEIN ALPHA-5 SUBUNIT"/>
    <property type="match status" value="1"/>
</dbReference>
<accession>X6MRT8</accession>
<protein>
    <submittedName>
        <fullName evidence="6">G Protein, Alpha subunit family member (Gpa-2)</fullName>
    </submittedName>
</protein>
<keyword evidence="5" id="KW-1133">Transmembrane helix</keyword>
<keyword evidence="7" id="KW-1185">Reference proteome</keyword>
<comment type="caution">
    <text evidence="6">The sequence shown here is derived from an EMBL/GenBank/DDBJ whole genome shotgun (WGS) entry which is preliminary data.</text>
</comment>
<dbReference type="FunFam" id="3.40.50.300:FF:000692">
    <property type="entry name" value="Guanine nucleotide-binding protein subunit alpha"/>
    <property type="match status" value="1"/>
</dbReference>
<dbReference type="GO" id="GO:0005525">
    <property type="term" value="F:GTP binding"/>
    <property type="evidence" value="ECO:0007669"/>
    <property type="project" value="UniProtKB-KW"/>
</dbReference>
<reference evidence="6 7" key="1">
    <citation type="journal article" date="2013" name="Curr. Biol.">
        <title>The Genome of the Foraminiferan Reticulomyxa filosa.</title>
        <authorList>
            <person name="Glockner G."/>
            <person name="Hulsmann N."/>
            <person name="Schleicher M."/>
            <person name="Noegel A.A."/>
            <person name="Eichinger L."/>
            <person name="Gallinger C."/>
            <person name="Pawlowski J."/>
            <person name="Sierra R."/>
            <person name="Euteneuer U."/>
            <person name="Pillet L."/>
            <person name="Moustafa A."/>
            <person name="Platzer M."/>
            <person name="Groth M."/>
            <person name="Szafranski K."/>
            <person name="Schliwa M."/>
        </authorList>
    </citation>
    <scope>NUCLEOTIDE SEQUENCE [LARGE SCALE GENOMIC DNA]</scope>
</reference>
<evidence type="ECO:0000256" key="5">
    <source>
        <dbReference type="SAM" id="Phobius"/>
    </source>
</evidence>
<evidence type="ECO:0000313" key="7">
    <source>
        <dbReference type="Proteomes" id="UP000023152"/>
    </source>
</evidence>
<keyword evidence="5" id="KW-0472">Membrane</keyword>
<keyword evidence="4" id="KW-0807">Transducer</keyword>
<evidence type="ECO:0000256" key="2">
    <source>
        <dbReference type="ARBA" id="ARBA00022741"/>
    </source>
</evidence>
<dbReference type="GO" id="GO:0005737">
    <property type="term" value="C:cytoplasm"/>
    <property type="evidence" value="ECO:0007669"/>
    <property type="project" value="TreeGrafter"/>
</dbReference>
<dbReference type="SUPFAM" id="SSF52540">
    <property type="entry name" value="P-loop containing nucleoside triphosphate hydrolases"/>
    <property type="match status" value="1"/>
</dbReference>